<dbReference type="GO" id="GO:0003824">
    <property type="term" value="F:catalytic activity"/>
    <property type="evidence" value="ECO:0007669"/>
    <property type="project" value="InterPro"/>
</dbReference>
<sequence length="209" mass="21618">MSDNAAPLWELSLSDFRDTVAREPMPGCGAVAVVSADLGLALVLKGLHLSQHHDATAPRQALIDKGAALKQQLAPLAQEDVAAFEAFMAAVGRDGEDEGRHDAIHAAAKTAVEVPLKTAQLCDAALALTQQAGEHIEQQFVSDALAGSRLIHAALHSVLLNVDANAGQLGSDTARDRARLSRDGLAQRADTLLTAITDSAAGRGPGSGV</sequence>
<feature type="domain" description="Cyclodeaminase/cyclohydrolase" evidence="1">
    <location>
        <begin position="15"/>
        <end position="173"/>
    </location>
</feature>
<dbReference type="SUPFAM" id="SSF101262">
    <property type="entry name" value="Methenyltetrahydrofolate cyclohydrolase-like"/>
    <property type="match status" value="1"/>
</dbReference>
<evidence type="ECO:0000259" key="1">
    <source>
        <dbReference type="Pfam" id="PF04961"/>
    </source>
</evidence>
<dbReference type="RefSeq" id="WP_350359600.1">
    <property type="nucleotide sequence ID" value="NZ_CP158484.1"/>
</dbReference>
<gene>
    <name evidence="2" type="ORF">V8F66_07840</name>
</gene>
<dbReference type="InterPro" id="IPR036178">
    <property type="entry name" value="Formintransfe-cycloase-like_sf"/>
</dbReference>
<evidence type="ECO:0000313" key="2">
    <source>
        <dbReference type="EMBL" id="XBY60377.1"/>
    </source>
</evidence>
<dbReference type="KEGG" id="vrs:V8F66_07840"/>
<organism evidence="2">
    <name type="scientific">Vreelandella sp. SM1641</name>
    <dbReference type="NCBI Taxonomy" id="3126101"/>
    <lineage>
        <taxon>Bacteria</taxon>
        <taxon>Pseudomonadati</taxon>
        <taxon>Pseudomonadota</taxon>
        <taxon>Gammaproteobacteria</taxon>
        <taxon>Oceanospirillales</taxon>
        <taxon>Halomonadaceae</taxon>
        <taxon>Vreelandella</taxon>
    </lineage>
</organism>
<dbReference type="EMBL" id="CP158484">
    <property type="protein sequence ID" value="XBY60377.1"/>
    <property type="molecule type" value="Genomic_DNA"/>
</dbReference>
<dbReference type="Gene3D" id="1.20.120.680">
    <property type="entry name" value="Formiminotetrahydrofolate cyclodeaminase monomer, up-and-down helical bundle"/>
    <property type="match status" value="1"/>
</dbReference>
<name>A0AAU7XUF6_9GAMM</name>
<reference evidence="2" key="1">
    <citation type="submission" date="2024-02" db="EMBL/GenBank/DDBJ databases">
        <title>Complete genome sequence of Vreelandella sp. SM1641, a marine exopolysaccharide-producing bacterium isolated from deep-sea hydrothermal sediment of the southwest Indian Ocean.</title>
        <authorList>
            <person name="Zhu H."/>
            <person name="Sun M."/>
        </authorList>
    </citation>
    <scope>NUCLEOTIDE SEQUENCE</scope>
    <source>
        <strain evidence="2">SM1641</strain>
    </source>
</reference>
<protein>
    <submittedName>
        <fullName evidence="2">Cyclodeaminase/cyclohydrolase family protein</fullName>
    </submittedName>
</protein>
<dbReference type="Pfam" id="PF04961">
    <property type="entry name" value="FTCD_C"/>
    <property type="match status" value="1"/>
</dbReference>
<dbReference type="AlphaFoldDB" id="A0AAU7XUF6"/>
<proteinExistence type="predicted"/>
<accession>A0AAU7XUF6</accession>
<dbReference type="InterPro" id="IPR007044">
    <property type="entry name" value="Cyclodeamin/CycHdrlase"/>
</dbReference>